<evidence type="ECO:0000313" key="1">
    <source>
        <dbReference type="EMBL" id="AZB73277.2"/>
    </source>
</evidence>
<protein>
    <submittedName>
        <fullName evidence="1">Uncharacterized protein</fullName>
    </submittedName>
</protein>
<reference evidence="1 2" key="1">
    <citation type="journal article" date="2018" name="Sci. Rep.">
        <title>Genome Features and Biochemical Characteristics of a Robust, Fast Growing and Naturally Transformable Cyanobacterium Synechococcus elongatus PCC 11801 Isolated from India.</title>
        <authorList>
            <person name="Jaiswal D."/>
            <person name="Sengupta A."/>
            <person name="Sohoni S."/>
            <person name="Sengupta S."/>
            <person name="Phadnavis A.G."/>
            <person name="Pakrasi H.B."/>
            <person name="Wangikar P.P."/>
        </authorList>
    </citation>
    <scope>NUCLEOTIDE SEQUENCE [LARGE SCALE GENOMIC DNA]</scope>
    <source>
        <strain evidence="1 2">PCC 11801</strain>
    </source>
</reference>
<sequence length="77" mass="8099">MPDFSLFARGDVGGLGLGGGQNLSANGIIGADIKLGNSTSLNLAYRTLRLKLENTDELSTGFDISQTGLQLGLQIRF</sequence>
<accession>A0AAN1QQ04</accession>
<name>A0AAN1QQ04_SYNEL</name>
<dbReference type="Proteomes" id="UP000267249">
    <property type="component" value="Chromosome"/>
</dbReference>
<organism evidence="1 2">
    <name type="scientific">Synechococcus elongatus PCC 11801</name>
    <dbReference type="NCBI Taxonomy" id="2219813"/>
    <lineage>
        <taxon>Bacteria</taxon>
        <taxon>Bacillati</taxon>
        <taxon>Cyanobacteriota</taxon>
        <taxon>Cyanophyceae</taxon>
        <taxon>Synechococcales</taxon>
        <taxon>Synechococcaceae</taxon>
        <taxon>Synechococcus</taxon>
    </lineage>
</organism>
<dbReference type="RefSeq" id="WP_208673906.1">
    <property type="nucleotide sequence ID" value="NZ_CP030139.2"/>
</dbReference>
<dbReference type="EMBL" id="CP030139">
    <property type="protein sequence ID" value="AZB73277.2"/>
    <property type="molecule type" value="Genomic_DNA"/>
</dbReference>
<evidence type="ECO:0000313" key="2">
    <source>
        <dbReference type="Proteomes" id="UP000267249"/>
    </source>
</evidence>
<proteinExistence type="predicted"/>
<dbReference type="AlphaFoldDB" id="A0AAN1QQ04"/>
<gene>
    <name evidence="1" type="ORF">DOP62_11615</name>
</gene>